<dbReference type="RefSeq" id="WP_243013405.1">
    <property type="nucleotide sequence ID" value="NZ_JALGAR010000008.1"/>
</dbReference>
<keyword evidence="2" id="KW-0472">Membrane</keyword>
<feature type="transmembrane region" description="Helical" evidence="2">
    <location>
        <begin position="64"/>
        <end position="82"/>
    </location>
</feature>
<dbReference type="AlphaFoldDB" id="A0AA41UGN6"/>
<evidence type="ECO:0000256" key="1">
    <source>
        <dbReference type="SAM" id="MobiDB-lite"/>
    </source>
</evidence>
<feature type="compositionally biased region" description="Basic and acidic residues" evidence="1">
    <location>
        <begin position="30"/>
        <end position="51"/>
    </location>
</feature>
<accession>A0AA41UGN6</accession>
<dbReference type="EMBL" id="JALGAR010000008">
    <property type="protein sequence ID" value="MCI4659963.1"/>
    <property type="molecule type" value="Genomic_DNA"/>
</dbReference>
<evidence type="ECO:0000313" key="3">
    <source>
        <dbReference type="EMBL" id="MCI4659963.1"/>
    </source>
</evidence>
<keyword evidence="2" id="KW-1133">Transmembrane helix</keyword>
<protein>
    <submittedName>
        <fullName evidence="3">Uncharacterized protein</fullName>
    </submittedName>
</protein>
<evidence type="ECO:0000256" key="2">
    <source>
        <dbReference type="SAM" id="Phobius"/>
    </source>
</evidence>
<organism evidence="3 4">
    <name type="scientific">Cryobacterium zhongshanensis</name>
    <dbReference type="NCBI Taxonomy" id="2928153"/>
    <lineage>
        <taxon>Bacteria</taxon>
        <taxon>Bacillati</taxon>
        <taxon>Actinomycetota</taxon>
        <taxon>Actinomycetes</taxon>
        <taxon>Micrococcales</taxon>
        <taxon>Microbacteriaceae</taxon>
        <taxon>Cryobacterium</taxon>
    </lineage>
</organism>
<proteinExistence type="predicted"/>
<feature type="transmembrane region" description="Helical" evidence="2">
    <location>
        <begin position="94"/>
        <end position="114"/>
    </location>
</feature>
<keyword evidence="2" id="KW-0812">Transmembrane</keyword>
<evidence type="ECO:0000313" key="4">
    <source>
        <dbReference type="Proteomes" id="UP001165341"/>
    </source>
</evidence>
<feature type="region of interest" description="Disordered" evidence="1">
    <location>
        <begin position="1"/>
        <end position="57"/>
    </location>
</feature>
<dbReference type="Proteomes" id="UP001165341">
    <property type="component" value="Unassembled WGS sequence"/>
</dbReference>
<keyword evidence="4" id="KW-1185">Reference proteome</keyword>
<reference evidence="3" key="1">
    <citation type="submission" date="2022-03" db="EMBL/GenBank/DDBJ databases">
        <title>Cryobacterium sp. nov. strain ZS14-85, isolated from Antarctic soil.</title>
        <authorList>
            <person name="Li J."/>
            <person name="Niu G."/>
        </authorList>
    </citation>
    <scope>NUCLEOTIDE SEQUENCE</scope>
    <source>
        <strain evidence="3">ZS14-85</strain>
    </source>
</reference>
<comment type="caution">
    <text evidence="3">The sequence shown here is derived from an EMBL/GenBank/DDBJ whole genome shotgun (WGS) entry which is preliminary data.</text>
</comment>
<name>A0AA41UGN6_9MICO</name>
<gene>
    <name evidence="3" type="ORF">MQH31_19310</name>
</gene>
<feature type="transmembrane region" description="Helical" evidence="2">
    <location>
        <begin position="207"/>
        <end position="227"/>
    </location>
</feature>
<sequence length="434" mass="46550">MSTRGVTVPPERGIRRQARRTATEAGPLAEHGRQERQDRRRSFRRPERTVETTRANQSGLGGRHLGIGLSIAGGIVAAYLFWECLDQLPRYSTPVPTLVAWVILVAATAFAIVVVQRLSARMPDWLFAAALAAGAVVVALDLAGSHAGADQGVYPTAAAAVGSLLIALVTVRRGRDVVSSTAVLGTILAVFAVTEPRSDPLSFAPELVAFGLAVIPPLLGVAIVRSFHRMVQRELDLVLVQSTVSQPRFAVGMLASEDLARIDLDAETLLDDVAKGRTALPLNAAKSTTASSLATQLRLHLIQGRRETWLHHAITESEFLGPSVSLNDPAGLAGLLDPAQRDALLRTIWLLISDTQRSEASVALSLGPIRHTNGLIDRHKLRFPIELATTGVPRRRVDPETWQAIRVVGPHTASSRGGSLHVEIECSIDNPADA</sequence>
<feature type="transmembrane region" description="Helical" evidence="2">
    <location>
        <begin position="177"/>
        <end position="195"/>
    </location>
</feature>
<feature type="transmembrane region" description="Helical" evidence="2">
    <location>
        <begin position="153"/>
        <end position="170"/>
    </location>
</feature>
<feature type="transmembrane region" description="Helical" evidence="2">
    <location>
        <begin position="126"/>
        <end position="147"/>
    </location>
</feature>